<accession>A0A2M4B5Q1</accession>
<evidence type="ECO:0000313" key="1">
    <source>
        <dbReference type="EMBL" id="MBW48383.1"/>
    </source>
</evidence>
<dbReference type="EMBL" id="GGFK01015062">
    <property type="protein sequence ID" value="MBW48383.1"/>
    <property type="molecule type" value="Transcribed_RNA"/>
</dbReference>
<name>A0A2M4B5Q1_9DIPT</name>
<dbReference type="AlphaFoldDB" id="A0A2M4B5Q1"/>
<proteinExistence type="predicted"/>
<reference evidence="1" key="1">
    <citation type="submission" date="2018-01" db="EMBL/GenBank/DDBJ databases">
        <title>An insight into the sialome of Amazonian anophelines.</title>
        <authorList>
            <person name="Ribeiro J.M."/>
            <person name="Scarpassa V."/>
            <person name="Calvo E."/>
        </authorList>
    </citation>
    <scope>NUCLEOTIDE SEQUENCE</scope>
    <source>
        <tissue evidence="1">Salivary glands</tissue>
    </source>
</reference>
<organism evidence="1">
    <name type="scientific">Anopheles triannulatus</name>
    <dbReference type="NCBI Taxonomy" id="58253"/>
    <lineage>
        <taxon>Eukaryota</taxon>
        <taxon>Metazoa</taxon>
        <taxon>Ecdysozoa</taxon>
        <taxon>Arthropoda</taxon>
        <taxon>Hexapoda</taxon>
        <taxon>Insecta</taxon>
        <taxon>Pterygota</taxon>
        <taxon>Neoptera</taxon>
        <taxon>Endopterygota</taxon>
        <taxon>Diptera</taxon>
        <taxon>Nematocera</taxon>
        <taxon>Culicoidea</taxon>
        <taxon>Culicidae</taxon>
        <taxon>Anophelinae</taxon>
        <taxon>Anopheles</taxon>
    </lineage>
</organism>
<protein>
    <submittedName>
        <fullName evidence="1">Putative secreted protein</fullName>
    </submittedName>
</protein>
<sequence>MDRFVSGCGACGCMFWLASSHSAGRGKLFEKYEKPPTGPWALFLEEFYVCDSYARNFRNYGTMTTTTIVPRGARSPEQEPTRRR</sequence>